<sequence>SKEEWNGPPRTMRLEEYLTTLKENEGKTREEILDIAGEIKKSECKDEEAWCYAAIGRSKTMTEDTVVYGFFTHKDLSKAEAGHLPAFDTPGNQARVRARKKFVREVYPDCRQRMIDMSREWYERSEGIKAAQEFIDTEYRLLSMPEGDEKTGEPPPTQQPKAGAQATKSENTPATETKSQDEAVEGEGFHIDLTWLKESQKALKWTDDTCNTFLVSQYKVSPQGTLEEVIKRLTREQAENFVKEINKRVEKQQPG</sequence>
<proteinExistence type="predicted"/>
<accession>X1V1F4</accession>
<feature type="compositionally biased region" description="Polar residues" evidence="1">
    <location>
        <begin position="166"/>
        <end position="177"/>
    </location>
</feature>
<reference evidence="2" key="1">
    <citation type="journal article" date="2014" name="Front. Microbiol.">
        <title>High frequency of phylogenetically diverse reductive dehalogenase-homologous genes in deep subseafloor sedimentary metagenomes.</title>
        <authorList>
            <person name="Kawai M."/>
            <person name="Futagami T."/>
            <person name="Toyoda A."/>
            <person name="Takaki Y."/>
            <person name="Nishi S."/>
            <person name="Hori S."/>
            <person name="Arai W."/>
            <person name="Tsubouchi T."/>
            <person name="Morono Y."/>
            <person name="Uchiyama I."/>
            <person name="Ito T."/>
            <person name="Fujiyama A."/>
            <person name="Inagaki F."/>
            <person name="Takami H."/>
        </authorList>
    </citation>
    <scope>NUCLEOTIDE SEQUENCE</scope>
    <source>
        <strain evidence="2">Expedition CK06-06</strain>
    </source>
</reference>
<dbReference type="EMBL" id="BARW01028139">
    <property type="protein sequence ID" value="GAJ09667.1"/>
    <property type="molecule type" value="Genomic_DNA"/>
</dbReference>
<comment type="caution">
    <text evidence="2">The sequence shown here is derived from an EMBL/GenBank/DDBJ whole genome shotgun (WGS) entry which is preliminary data.</text>
</comment>
<name>X1V1F4_9ZZZZ</name>
<protein>
    <submittedName>
        <fullName evidence="2">Uncharacterized protein</fullName>
    </submittedName>
</protein>
<evidence type="ECO:0000256" key="1">
    <source>
        <dbReference type="SAM" id="MobiDB-lite"/>
    </source>
</evidence>
<feature type="region of interest" description="Disordered" evidence="1">
    <location>
        <begin position="145"/>
        <end position="185"/>
    </location>
</feature>
<organism evidence="2">
    <name type="scientific">marine sediment metagenome</name>
    <dbReference type="NCBI Taxonomy" id="412755"/>
    <lineage>
        <taxon>unclassified sequences</taxon>
        <taxon>metagenomes</taxon>
        <taxon>ecological metagenomes</taxon>
    </lineage>
</organism>
<dbReference type="AlphaFoldDB" id="X1V1F4"/>
<feature type="non-terminal residue" evidence="2">
    <location>
        <position position="1"/>
    </location>
</feature>
<feature type="non-terminal residue" evidence="2">
    <location>
        <position position="255"/>
    </location>
</feature>
<evidence type="ECO:0000313" key="2">
    <source>
        <dbReference type="EMBL" id="GAJ09667.1"/>
    </source>
</evidence>
<gene>
    <name evidence="2" type="ORF">S12H4_45500</name>
</gene>